<keyword evidence="11" id="KW-0479">Metal-binding</keyword>
<evidence type="ECO:0000256" key="11">
    <source>
        <dbReference type="HAMAP-Rule" id="MF_00109"/>
    </source>
</evidence>
<feature type="binding site" evidence="11">
    <location>
        <position position="141"/>
    </location>
    <ligand>
        <name>substrate</name>
    </ligand>
</feature>
<dbReference type="GO" id="GO:0009073">
    <property type="term" value="P:aromatic amino acid family biosynthetic process"/>
    <property type="evidence" value="ECO:0007669"/>
    <property type="project" value="UniProtKB-KW"/>
</dbReference>
<evidence type="ECO:0000256" key="6">
    <source>
        <dbReference type="ARBA" id="ARBA00022741"/>
    </source>
</evidence>
<dbReference type="GO" id="GO:0000287">
    <property type="term" value="F:magnesium ion binding"/>
    <property type="evidence" value="ECO:0007669"/>
    <property type="project" value="UniProtKB-UniRule"/>
</dbReference>
<accession>A0A3M8Q3B7</accession>
<comment type="caution">
    <text evidence="12">The sequence shown here is derived from an EMBL/GenBank/DDBJ whole genome shotgun (WGS) entry which is preliminary data.</text>
</comment>
<dbReference type="HAMAP" id="MF_00109">
    <property type="entry name" value="Shikimate_kinase"/>
    <property type="match status" value="1"/>
</dbReference>
<keyword evidence="7 11" id="KW-0418">Kinase</keyword>
<gene>
    <name evidence="11" type="primary">aroK</name>
    <name evidence="12" type="ORF">EBI00_10470</name>
</gene>
<comment type="similarity">
    <text evidence="2 11">Belongs to the shikimate kinase family.</text>
</comment>
<comment type="subunit">
    <text evidence="11">Monomer.</text>
</comment>
<proteinExistence type="inferred from homology"/>
<feature type="binding site" evidence="11">
    <location>
        <position position="36"/>
    </location>
    <ligand>
        <name>substrate</name>
    </ligand>
</feature>
<dbReference type="CDD" id="cd00464">
    <property type="entry name" value="SK"/>
    <property type="match status" value="1"/>
</dbReference>
<dbReference type="UniPathway" id="UPA00053">
    <property type="reaction ID" value="UER00088"/>
</dbReference>
<sequence>MTKVPNIILVGPMGAGKTTIGRLISQSMGKEFYDLDKVIEDNAGADISWIFEKEGEDGFRRRETQALADIVQSKTQDCVLATGGGIVMREENRDILHENALVVYLYASVAQQLYRTSKSTHRPLLQTGDPRATLKKLFEVRDPLYKEVATLVIETDARHPRSVANKVLAAIKRHLNTEIIVS</sequence>
<dbReference type="GO" id="GO:0005524">
    <property type="term" value="F:ATP binding"/>
    <property type="evidence" value="ECO:0007669"/>
    <property type="project" value="UniProtKB-UniRule"/>
</dbReference>
<feature type="binding site" evidence="11">
    <location>
        <position position="122"/>
    </location>
    <ligand>
        <name>ATP</name>
        <dbReference type="ChEBI" id="CHEBI:30616"/>
    </ligand>
</feature>
<comment type="function">
    <text evidence="11">Catalyzes the specific phosphorylation of the 3-hydroxyl group of shikimic acid using ATP as a cosubstrate.</text>
</comment>
<dbReference type="Gene3D" id="3.40.50.300">
    <property type="entry name" value="P-loop containing nucleotide triphosphate hydrolases"/>
    <property type="match status" value="1"/>
</dbReference>
<keyword evidence="13" id="KW-1185">Reference proteome</keyword>
<feature type="binding site" evidence="11">
    <location>
        <position position="84"/>
    </location>
    <ligand>
        <name>substrate</name>
    </ligand>
</feature>
<dbReference type="InterPro" id="IPR023000">
    <property type="entry name" value="Shikimate_kinase_CS"/>
</dbReference>
<dbReference type="RefSeq" id="WP_123095868.1">
    <property type="nucleotide sequence ID" value="NZ_RIZG01000005.1"/>
</dbReference>
<comment type="catalytic activity">
    <reaction evidence="10 11">
        <text>shikimate + ATP = 3-phosphoshikimate + ADP + H(+)</text>
        <dbReference type="Rhea" id="RHEA:13121"/>
        <dbReference type="ChEBI" id="CHEBI:15378"/>
        <dbReference type="ChEBI" id="CHEBI:30616"/>
        <dbReference type="ChEBI" id="CHEBI:36208"/>
        <dbReference type="ChEBI" id="CHEBI:145989"/>
        <dbReference type="ChEBI" id="CHEBI:456216"/>
        <dbReference type="EC" id="2.7.1.71"/>
    </reaction>
</comment>
<evidence type="ECO:0000256" key="4">
    <source>
        <dbReference type="ARBA" id="ARBA00022605"/>
    </source>
</evidence>
<dbReference type="GO" id="GO:0008652">
    <property type="term" value="P:amino acid biosynthetic process"/>
    <property type="evidence" value="ECO:0007669"/>
    <property type="project" value="UniProtKB-KW"/>
</dbReference>
<dbReference type="OrthoDB" id="9800332at2"/>
<evidence type="ECO:0000256" key="10">
    <source>
        <dbReference type="ARBA" id="ARBA00048567"/>
    </source>
</evidence>
<comment type="pathway">
    <text evidence="1 11">Metabolic intermediate biosynthesis; chorismate biosynthesis; chorismate from D-erythrose 4-phosphate and phosphoenolpyruvate: step 5/7.</text>
</comment>
<evidence type="ECO:0000256" key="3">
    <source>
        <dbReference type="ARBA" id="ARBA00012154"/>
    </source>
</evidence>
<evidence type="ECO:0000256" key="2">
    <source>
        <dbReference type="ARBA" id="ARBA00006997"/>
    </source>
</evidence>
<dbReference type="GO" id="GO:0004765">
    <property type="term" value="F:shikimate kinase activity"/>
    <property type="evidence" value="ECO:0007669"/>
    <property type="project" value="UniProtKB-UniRule"/>
</dbReference>
<keyword evidence="8 11" id="KW-0067">ATP-binding</keyword>
<dbReference type="InterPro" id="IPR000623">
    <property type="entry name" value="Shikimate_kinase/TSH1"/>
</dbReference>
<dbReference type="PROSITE" id="PS01128">
    <property type="entry name" value="SHIKIMATE_KINASE"/>
    <property type="match status" value="1"/>
</dbReference>
<dbReference type="GO" id="GO:0005829">
    <property type="term" value="C:cytosol"/>
    <property type="evidence" value="ECO:0007669"/>
    <property type="project" value="TreeGrafter"/>
</dbReference>
<keyword evidence="5 11" id="KW-0808">Transferase</keyword>
<dbReference type="EC" id="2.7.1.71" evidence="3 11"/>
<dbReference type="InterPro" id="IPR031322">
    <property type="entry name" value="Shikimate/glucono_kinase"/>
</dbReference>
<feature type="binding site" evidence="11">
    <location>
        <position position="18"/>
    </location>
    <ligand>
        <name>Mg(2+)</name>
        <dbReference type="ChEBI" id="CHEBI:18420"/>
    </ligand>
</feature>
<feature type="binding site" evidence="11">
    <location>
        <begin position="14"/>
        <end position="19"/>
    </location>
    <ligand>
        <name>ATP</name>
        <dbReference type="ChEBI" id="CHEBI:30616"/>
    </ligand>
</feature>
<keyword evidence="11" id="KW-0963">Cytoplasm</keyword>
<dbReference type="PANTHER" id="PTHR21087:SF16">
    <property type="entry name" value="SHIKIMATE KINASE 1, CHLOROPLASTIC"/>
    <property type="match status" value="1"/>
</dbReference>
<dbReference type="PRINTS" id="PR01100">
    <property type="entry name" value="SHIKIMTKNASE"/>
</dbReference>
<evidence type="ECO:0000256" key="7">
    <source>
        <dbReference type="ARBA" id="ARBA00022777"/>
    </source>
</evidence>
<dbReference type="Pfam" id="PF01202">
    <property type="entry name" value="SKI"/>
    <property type="match status" value="1"/>
</dbReference>
<keyword evidence="9 11" id="KW-0057">Aromatic amino acid biosynthesis</keyword>
<dbReference type="GO" id="GO:0009423">
    <property type="term" value="P:chorismate biosynthetic process"/>
    <property type="evidence" value="ECO:0007669"/>
    <property type="project" value="UniProtKB-UniRule"/>
</dbReference>
<dbReference type="SUPFAM" id="SSF52540">
    <property type="entry name" value="P-loop containing nucleoside triphosphate hydrolases"/>
    <property type="match status" value="1"/>
</dbReference>
<evidence type="ECO:0000313" key="12">
    <source>
        <dbReference type="EMBL" id="RNF50583.1"/>
    </source>
</evidence>
<organism evidence="12 13">
    <name type="scientific">Marinomonas hwangdonensis</name>
    <dbReference type="NCBI Taxonomy" id="1053647"/>
    <lineage>
        <taxon>Bacteria</taxon>
        <taxon>Pseudomonadati</taxon>
        <taxon>Pseudomonadota</taxon>
        <taxon>Gammaproteobacteria</taxon>
        <taxon>Oceanospirillales</taxon>
        <taxon>Oceanospirillaceae</taxon>
        <taxon>Marinomonas</taxon>
    </lineage>
</organism>
<evidence type="ECO:0000256" key="1">
    <source>
        <dbReference type="ARBA" id="ARBA00004842"/>
    </source>
</evidence>
<protein>
    <recommendedName>
        <fullName evidence="3 11">Shikimate kinase</fullName>
        <shortName evidence="11">SK</shortName>
        <ecNumber evidence="3 11">2.7.1.71</ecNumber>
    </recommendedName>
</protein>
<feature type="binding site" evidence="11">
    <location>
        <position position="60"/>
    </location>
    <ligand>
        <name>substrate</name>
    </ligand>
</feature>
<name>A0A3M8Q3B7_9GAMM</name>
<keyword evidence="11" id="KW-0460">Magnesium</keyword>
<keyword evidence="6 11" id="KW-0547">Nucleotide-binding</keyword>
<feature type="binding site" evidence="11">
    <location>
        <position position="158"/>
    </location>
    <ligand>
        <name>ATP</name>
        <dbReference type="ChEBI" id="CHEBI:30616"/>
    </ligand>
</feature>
<evidence type="ECO:0000256" key="5">
    <source>
        <dbReference type="ARBA" id="ARBA00022679"/>
    </source>
</evidence>
<comment type="subcellular location">
    <subcellularLocation>
        <location evidence="11">Cytoplasm</location>
    </subcellularLocation>
</comment>
<reference evidence="12 13" key="1">
    <citation type="journal article" date="2012" name="Int. J. Syst. Evol. Microbiol.">
        <title>Marinomonas hwangdonensis sp. nov., isolated from seawater.</title>
        <authorList>
            <person name="Jung Y.T."/>
            <person name="Oh T.K."/>
            <person name="Yoon J.H."/>
        </authorList>
    </citation>
    <scope>NUCLEOTIDE SEQUENCE [LARGE SCALE GENOMIC DNA]</scope>
    <source>
        <strain evidence="12 13">HDW-15</strain>
    </source>
</reference>
<keyword evidence="4 11" id="KW-0028">Amino-acid biosynthesis</keyword>
<dbReference type="AlphaFoldDB" id="A0A3M8Q3B7"/>
<dbReference type="EMBL" id="RIZG01000005">
    <property type="protein sequence ID" value="RNF50583.1"/>
    <property type="molecule type" value="Genomic_DNA"/>
</dbReference>
<dbReference type="InterPro" id="IPR027417">
    <property type="entry name" value="P-loop_NTPase"/>
</dbReference>
<dbReference type="Proteomes" id="UP000280507">
    <property type="component" value="Unassembled WGS sequence"/>
</dbReference>
<evidence type="ECO:0000256" key="9">
    <source>
        <dbReference type="ARBA" id="ARBA00023141"/>
    </source>
</evidence>
<evidence type="ECO:0000256" key="8">
    <source>
        <dbReference type="ARBA" id="ARBA00022840"/>
    </source>
</evidence>
<evidence type="ECO:0000313" key="13">
    <source>
        <dbReference type="Proteomes" id="UP000280507"/>
    </source>
</evidence>
<comment type="cofactor">
    <cofactor evidence="11">
        <name>Mg(2+)</name>
        <dbReference type="ChEBI" id="CHEBI:18420"/>
    </cofactor>
    <text evidence="11">Binds 1 Mg(2+) ion per subunit.</text>
</comment>
<dbReference type="PANTHER" id="PTHR21087">
    <property type="entry name" value="SHIKIMATE KINASE"/>
    <property type="match status" value="1"/>
</dbReference>